<keyword evidence="3" id="KW-1185">Reference proteome</keyword>
<gene>
    <name evidence="2" type="ORF">GCM10008964_14140</name>
</gene>
<evidence type="ECO:0000313" key="2">
    <source>
        <dbReference type="EMBL" id="GAA0223659.1"/>
    </source>
</evidence>
<dbReference type="InterPro" id="IPR014833">
    <property type="entry name" value="TnsA_N"/>
</dbReference>
<organism evidence="2 3">
    <name type="scientific">Methylophaga marina</name>
    <dbReference type="NCBI Taxonomy" id="45495"/>
    <lineage>
        <taxon>Bacteria</taxon>
        <taxon>Pseudomonadati</taxon>
        <taxon>Pseudomonadota</taxon>
        <taxon>Gammaproteobacteria</taxon>
        <taxon>Thiotrichales</taxon>
        <taxon>Piscirickettsiaceae</taxon>
        <taxon>Methylophaga</taxon>
    </lineage>
</organism>
<dbReference type="Pfam" id="PF08722">
    <property type="entry name" value="Tn7_TnsA-like_N"/>
    <property type="match status" value="1"/>
</dbReference>
<proteinExistence type="predicted"/>
<name>A0ABN1LK76_9GAMM</name>
<accession>A0ABN1LK76</accession>
<dbReference type="InterPro" id="IPR011856">
    <property type="entry name" value="tRNA_endonuc-like_dom_sf"/>
</dbReference>
<dbReference type="Proteomes" id="UP001501476">
    <property type="component" value="Unassembled WGS sequence"/>
</dbReference>
<evidence type="ECO:0000259" key="1">
    <source>
        <dbReference type="Pfam" id="PF08722"/>
    </source>
</evidence>
<feature type="domain" description="TnsA endonuclease N-terminal" evidence="1">
    <location>
        <begin position="46"/>
        <end position="123"/>
    </location>
</feature>
<sequence length="198" mass="23788">MHKLSRKINNRAPNRVVGSFPSVKLGRMIKWDSQIERDLLYYLEFDDDVIEYFEQPIKFKYLHNHTYHYYFPDYEIRRKSTSKLKYVELKPESELLKNEIRLKYETIATAMDEAGHDFEIITEKSLREEPRFSNLKLLNKYYRDKACPVLIGRVKRDIENSFSSFLTLGELASFEYLDKYDCYVLIANQVFSFDIDCR</sequence>
<dbReference type="Gene3D" id="3.40.1350.10">
    <property type="match status" value="1"/>
</dbReference>
<evidence type="ECO:0000313" key="3">
    <source>
        <dbReference type="Proteomes" id="UP001501476"/>
    </source>
</evidence>
<dbReference type="EMBL" id="BAAADG010000004">
    <property type="protein sequence ID" value="GAA0223659.1"/>
    <property type="molecule type" value="Genomic_DNA"/>
</dbReference>
<dbReference type="RefSeq" id="WP_286304705.1">
    <property type="nucleotide sequence ID" value="NZ_AP027741.1"/>
</dbReference>
<protein>
    <recommendedName>
        <fullName evidence="1">TnsA endonuclease N-terminal domain-containing protein</fullName>
    </recommendedName>
</protein>
<reference evidence="2 3" key="1">
    <citation type="journal article" date="2019" name="Int. J. Syst. Evol. Microbiol.">
        <title>The Global Catalogue of Microorganisms (GCM) 10K type strain sequencing project: providing services to taxonomists for standard genome sequencing and annotation.</title>
        <authorList>
            <consortium name="The Broad Institute Genomics Platform"/>
            <consortium name="The Broad Institute Genome Sequencing Center for Infectious Disease"/>
            <person name="Wu L."/>
            <person name="Ma J."/>
        </authorList>
    </citation>
    <scope>NUCLEOTIDE SEQUENCE [LARGE SCALE GENOMIC DNA]</scope>
    <source>
        <strain evidence="2 3">JCM 6886</strain>
    </source>
</reference>
<comment type="caution">
    <text evidence="2">The sequence shown here is derived from an EMBL/GenBank/DDBJ whole genome shotgun (WGS) entry which is preliminary data.</text>
</comment>